<feature type="transmembrane region" description="Helical" evidence="1">
    <location>
        <begin position="201"/>
        <end position="220"/>
    </location>
</feature>
<dbReference type="AlphaFoldDB" id="A0A8H3G3S7"/>
<proteinExistence type="predicted"/>
<accession>A0A8H3G3S7</accession>
<protein>
    <submittedName>
        <fullName evidence="2">Uncharacterized protein</fullName>
    </submittedName>
</protein>
<sequence length="441" mass="50167">MATWNSSNTTTTAQSESHTATVPLANGWIHQPDGRGTLDIIKSCLLTVFLCSWSAICLNVPPPARHRWSFLQLKFNWMIFTIFFPEVVVALAAEQWESACQSVNDFQNLGYPQWTMRHAFFADMGGFHLQSPGFPAFPVDGQQLVYLVEREHISYPHVDQDTIRDKNKADGFARLISLTQMTWFSVECIARAIQQLPMSTFELSTIAFIFCSLNMFFFWFHKPLDVEVPIILRSETRIADILVEAGDRAREPYKTTPLDFLGPPERKTSIIALCKYGLGVIFGFGQEPANRPIKTFVNSRTTPYRGTTIREMLYGIAFEVVYFGIHLTGWNFAFPTSTERLLWRVASCQLLGLLLFYLAIITVFTYFYRSIARALFGRDATSMLGVADVCPRWVMFLAFYSVIVAYGTARTYILVEAFVSLRALPLDAYTSVDWANFIPHV</sequence>
<keyword evidence="1" id="KW-0812">Transmembrane</keyword>
<name>A0A8H3G3S7_9LECA</name>
<feature type="transmembrane region" description="Helical" evidence="1">
    <location>
        <begin position="393"/>
        <end position="415"/>
    </location>
</feature>
<evidence type="ECO:0000256" key="1">
    <source>
        <dbReference type="SAM" id="Phobius"/>
    </source>
</evidence>
<dbReference type="OrthoDB" id="9451547at2759"/>
<comment type="caution">
    <text evidence="2">The sequence shown here is derived from an EMBL/GenBank/DDBJ whole genome shotgun (WGS) entry which is preliminary data.</text>
</comment>
<keyword evidence="3" id="KW-1185">Reference proteome</keyword>
<feature type="transmembrane region" description="Helical" evidence="1">
    <location>
        <begin position="341"/>
        <end position="368"/>
    </location>
</feature>
<feature type="transmembrane region" description="Helical" evidence="1">
    <location>
        <begin position="312"/>
        <end position="334"/>
    </location>
</feature>
<dbReference type="PANTHER" id="PTHR35043">
    <property type="entry name" value="TRANSCRIPTION FACTOR DOMAIN-CONTAINING PROTEIN"/>
    <property type="match status" value="1"/>
</dbReference>
<evidence type="ECO:0000313" key="2">
    <source>
        <dbReference type="EMBL" id="CAF9934259.1"/>
    </source>
</evidence>
<evidence type="ECO:0000313" key="3">
    <source>
        <dbReference type="Proteomes" id="UP000664521"/>
    </source>
</evidence>
<dbReference type="Proteomes" id="UP000664521">
    <property type="component" value="Unassembled WGS sequence"/>
</dbReference>
<organism evidence="2 3">
    <name type="scientific">Heterodermia speciosa</name>
    <dbReference type="NCBI Taxonomy" id="116794"/>
    <lineage>
        <taxon>Eukaryota</taxon>
        <taxon>Fungi</taxon>
        <taxon>Dikarya</taxon>
        <taxon>Ascomycota</taxon>
        <taxon>Pezizomycotina</taxon>
        <taxon>Lecanoromycetes</taxon>
        <taxon>OSLEUM clade</taxon>
        <taxon>Lecanoromycetidae</taxon>
        <taxon>Caliciales</taxon>
        <taxon>Physciaceae</taxon>
        <taxon>Heterodermia</taxon>
    </lineage>
</organism>
<dbReference type="EMBL" id="CAJPDS010000073">
    <property type="protein sequence ID" value="CAF9934259.1"/>
    <property type="molecule type" value="Genomic_DNA"/>
</dbReference>
<keyword evidence="1" id="KW-1133">Transmembrane helix</keyword>
<reference evidence="2" key="1">
    <citation type="submission" date="2021-03" db="EMBL/GenBank/DDBJ databases">
        <authorList>
            <person name="Tagirdzhanova G."/>
        </authorList>
    </citation>
    <scope>NUCLEOTIDE SEQUENCE</scope>
</reference>
<dbReference type="PANTHER" id="PTHR35043:SF8">
    <property type="entry name" value="DUF4220 DOMAIN-CONTAINING PROTEIN"/>
    <property type="match status" value="1"/>
</dbReference>
<keyword evidence="1" id="KW-0472">Membrane</keyword>
<gene>
    <name evidence="2" type="ORF">HETSPECPRED_009161</name>
</gene>